<dbReference type="Pfam" id="PF01975">
    <property type="entry name" value="SurE"/>
    <property type="match status" value="1"/>
</dbReference>
<evidence type="ECO:0000313" key="4">
    <source>
        <dbReference type="Proteomes" id="UP000800096"/>
    </source>
</evidence>
<feature type="signal peptide" evidence="1">
    <location>
        <begin position="1"/>
        <end position="16"/>
    </location>
</feature>
<dbReference type="SUPFAM" id="SSF64167">
    <property type="entry name" value="SurE-like"/>
    <property type="match status" value="1"/>
</dbReference>
<dbReference type="Proteomes" id="UP000800096">
    <property type="component" value="Unassembled WGS sequence"/>
</dbReference>
<dbReference type="OrthoDB" id="4018688at2759"/>
<keyword evidence="1" id="KW-0732">Signal</keyword>
<dbReference type="AlphaFoldDB" id="A0A6A5QI12"/>
<evidence type="ECO:0000313" key="3">
    <source>
        <dbReference type="EMBL" id="KAF1915205.1"/>
    </source>
</evidence>
<dbReference type="InterPro" id="IPR002828">
    <property type="entry name" value="SurE-like_Pase/nucleotidase"/>
</dbReference>
<dbReference type="EMBL" id="ML979136">
    <property type="protein sequence ID" value="KAF1915205.1"/>
    <property type="molecule type" value="Genomic_DNA"/>
</dbReference>
<feature type="domain" description="Survival protein SurE-like phosphatase/nucleotidase" evidence="2">
    <location>
        <begin position="20"/>
        <end position="222"/>
    </location>
</feature>
<organism evidence="3 4">
    <name type="scientific">Ampelomyces quisqualis</name>
    <name type="common">Powdery mildew agent</name>
    <dbReference type="NCBI Taxonomy" id="50730"/>
    <lineage>
        <taxon>Eukaryota</taxon>
        <taxon>Fungi</taxon>
        <taxon>Dikarya</taxon>
        <taxon>Ascomycota</taxon>
        <taxon>Pezizomycotina</taxon>
        <taxon>Dothideomycetes</taxon>
        <taxon>Pleosporomycetidae</taxon>
        <taxon>Pleosporales</taxon>
        <taxon>Pleosporineae</taxon>
        <taxon>Phaeosphaeriaceae</taxon>
        <taxon>Ampelomyces</taxon>
    </lineage>
</organism>
<name>A0A6A5QI12_AMPQU</name>
<accession>A0A6A5QI12</accession>
<protein>
    <recommendedName>
        <fullName evidence="2">Survival protein SurE-like phosphatase/nucleotidase domain-containing protein</fullName>
    </recommendedName>
</protein>
<reference evidence="3" key="1">
    <citation type="journal article" date="2020" name="Stud. Mycol.">
        <title>101 Dothideomycetes genomes: a test case for predicting lifestyles and emergence of pathogens.</title>
        <authorList>
            <person name="Haridas S."/>
            <person name="Albert R."/>
            <person name="Binder M."/>
            <person name="Bloem J."/>
            <person name="Labutti K."/>
            <person name="Salamov A."/>
            <person name="Andreopoulos B."/>
            <person name="Baker S."/>
            <person name="Barry K."/>
            <person name="Bills G."/>
            <person name="Bluhm B."/>
            <person name="Cannon C."/>
            <person name="Castanera R."/>
            <person name="Culley D."/>
            <person name="Daum C."/>
            <person name="Ezra D."/>
            <person name="Gonzalez J."/>
            <person name="Henrissat B."/>
            <person name="Kuo A."/>
            <person name="Liang C."/>
            <person name="Lipzen A."/>
            <person name="Lutzoni F."/>
            <person name="Magnuson J."/>
            <person name="Mondo S."/>
            <person name="Nolan M."/>
            <person name="Ohm R."/>
            <person name="Pangilinan J."/>
            <person name="Park H.-J."/>
            <person name="Ramirez L."/>
            <person name="Alfaro M."/>
            <person name="Sun H."/>
            <person name="Tritt A."/>
            <person name="Yoshinaga Y."/>
            <person name="Zwiers L.-H."/>
            <person name="Turgeon B."/>
            <person name="Goodwin S."/>
            <person name="Spatafora J."/>
            <person name="Crous P."/>
            <person name="Grigoriev I."/>
        </authorList>
    </citation>
    <scope>NUCLEOTIDE SEQUENCE</scope>
    <source>
        <strain evidence="3">HMLAC05119</strain>
    </source>
</reference>
<feature type="chain" id="PRO_5025541563" description="Survival protein SurE-like phosphatase/nucleotidase domain-containing protein" evidence="1">
    <location>
        <begin position="17"/>
        <end position="309"/>
    </location>
</feature>
<evidence type="ECO:0000259" key="2">
    <source>
        <dbReference type="Pfam" id="PF01975"/>
    </source>
</evidence>
<dbReference type="GO" id="GO:0016787">
    <property type="term" value="F:hydrolase activity"/>
    <property type="evidence" value="ECO:0007669"/>
    <property type="project" value="InterPro"/>
</dbReference>
<dbReference type="InterPro" id="IPR036523">
    <property type="entry name" value="SurE-like_sf"/>
</dbReference>
<gene>
    <name evidence="3" type="ORF">BDU57DRAFT_557400</name>
</gene>
<dbReference type="Gene3D" id="3.40.1210.10">
    <property type="entry name" value="Survival protein SurE-like phosphatase/nucleotidase"/>
    <property type="match status" value="1"/>
</dbReference>
<proteinExistence type="predicted"/>
<sequence>MRSCLLLTAALPVAEGIRIIQTSHDGWAEANVRTFFDVLSNAGHQVVLSAPAQALPIAGPFDLAPREVGPKGCMYSSCPPGSPPTGADDMDPRLNYVNSYPVTAIKYGIHLTGPELWNGAEPEIALMGPEINTTTTMEVRRSGAYGTAVYAVKIAKIPAIIFAGASGEPTPWNGPVDLHSKIYADLAMNITASVLQSGKPYLPPDTILHVRFPQIESHRCNDARDVEFILTRFTPPFANDGDDVEWCGHRLLPWDTIVAIFDRFRDPDTRQGCYATISIMNTEMGPVNDVAIQQQIINKLRPVLSCLPE</sequence>
<keyword evidence="4" id="KW-1185">Reference proteome</keyword>
<evidence type="ECO:0000256" key="1">
    <source>
        <dbReference type="SAM" id="SignalP"/>
    </source>
</evidence>